<dbReference type="RefSeq" id="WP_013404184.1">
    <property type="nucleotide sequence ID" value="NC_014652.1"/>
</dbReference>
<evidence type="ECO:0000313" key="3">
    <source>
        <dbReference type="Proteomes" id="UP000006890"/>
    </source>
</evidence>
<gene>
    <name evidence="2" type="ordered locus">Calhy_2343</name>
</gene>
<dbReference type="PANTHER" id="PTHR42951">
    <property type="entry name" value="METALLO-BETA-LACTAMASE DOMAIN-CONTAINING"/>
    <property type="match status" value="1"/>
</dbReference>
<dbReference type="OrthoDB" id="9761531at2"/>
<dbReference type="EMBL" id="CP002219">
    <property type="protein sequence ID" value="ADQ08043.1"/>
    <property type="molecule type" value="Genomic_DNA"/>
</dbReference>
<dbReference type="SUPFAM" id="SSF56281">
    <property type="entry name" value="Metallo-hydrolase/oxidoreductase"/>
    <property type="match status" value="1"/>
</dbReference>
<dbReference type="InterPro" id="IPR001279">
    <property type="entry name" value="Metallo-B-lactamas"/>
</dbReference>
<dbReference type="KEGG" id="chd:Calhy_2343"/>
<dbReference type="GO" id="GO:0016787">
    <property type="term" value="F:hydrolase activity"/>
    <property type="evidence" value="ECO:0007669"/>
    <property type="project" value="UniProtKB-KW"/>
</dbReference>
<keyword evidence="2" id="KW-0378">Hydrolase</keyword>
<dbReference type="InterPro" id="IPR050855">
    <property type="entry name" value="NDM-1-like"/>
</dbReference>
<dbReference type="Pfam" id="PF00753">
    <property type="entry name" value="Lactamase_B"/>
    <property type="match status" value="1"/>
</dbReference>
<dbReference type="SMART" id="SM00849">
    <property type="entry name" value="Lactamase_B"/>
    <property type="match status" value="1"/>
</dbReference>
<name>E4Q8R9_CALH1</name>
<accession>E4Q8R9</accession>
<reference key="1">
    <citation type="submission" date="2010-09" db="EMBL/GenBank/DDBJ databases">
        <title>Complete sequence of Caldicellulosiruptor hydrothermalis 108.</title>
        <authorList>
            <consortium name="US DOE Joint Genome Institute"/>
            <person name="Lucas S."/>
            <person name="Copeland A."/>
            <person name="Lapidus A."/>
            <person name="Cheng J.-F."/>
            <person name="Bruce D."/>
            <person name="Goodwin L."/>
            <person name="Pitluck S."/>
            <person name="Davenport K."/>
            <person name="Detter J.C."/>
            <person name="Han C."/>
            <person name="Tapia R."/>
            <person name="Land M."/>
            <person name="Hauser L."/>
            <person name="Chang Y.-J."/>
            <person name="Jeffries C."/>
            <person name="Kyrpides N."/>
            <person name="Ivanova N."/>
            <person name="Mikhailova N."/>
            <person name="Blumer-Schuette S.E."/>
            <person name="Kelly R.M."/>
            <person name="Woyke T."/>
        </authorList>
    </citation>
    <scope>NUCLEOTIDE SEQUENCE</scope>
    <source>
        <strain>108</strain>
    </source>
</reference>
<reference evidence="2 3" key="2">
    <citation type="journal article" date="2011" name="J. Bacteriol.">
        <title>Complete genome sequences for the anaerobic, extremely thermophilic plant biomass-degrading bacteria Caldicellulosiruptor hydrothermalis, Caldicellulosiruptor kristjanssonii, Caldicellulosiruptor kronotskyensis, Caldicellulosiruptor owensenis, and Caldicellulosiruptor lactoaceticus.</title>
        <authorList>
            <person name="Blumer-Schuette S.E."/>
            <person name="Ozdemir I."/>
            <person name="Mistry D."/>
            <person name="Lucas S."/>
            <person name="Lapidus A."/>
            <person name="Cheng J.F."/>
            <person name="Goodwin L.A."/>
            <person name="Pitluck S."/>
            <person name="Land M.L."/>
            <person name="Hauser L.J."/>
            <person name="Woyke T."/>
            <person name="Mikhailova N."/>
            <person name="Pati A."/>
            <person name="Kyrpides N.C."/>
            <person name="Ivanova N."/>
            <person name="Detter J.C."/>
            <person name="Walston-Davenport K."/>
            <person name="Han S."/>
            <person name="Adams M.W."/>
            <person name="Kelly R.M."/>
        </authorList>
    </citation>
    <scope>NUCLEOTIDE SEQUENCE [LARGE SCALE GENOMIC DNA]</scope>
    <source>
        <strain evidence="3">DSM 18901 / VKM B-2411 / 108</strain>
    </source>
</reference>
<dbReference type="Gene3D" id="3.60.15.10">
    <property type="entry name" value="Ribonuclease Z/Hydroxyacylglutathione hydrolase-like"/>
    <property type="match status" value="1"/>
</dbReference>
<feature type="domain" description="Metallo-beta-lactamase" evidence="1">
    <location>
        <begin position="27"/>
        <end position="204"/>
    </location>
</feature>
<proteinExistence type="predicted"/>
<dbReference type="HOGENOM" id="CLU_030571_0_1_9"/>
<sequence>MDETMFMQYNSWMVCEGTYFITTLNGSLYLYLLEGNKKALLIDTGYGFTNIREYVEGLTQKPIIVVNTHGHTDHSGGNGWWEEVYMHKNAPSDMFELKNVPVEHILPYPNYKKIFIEEGFEFDLGDRVVKVIDISAHSAGSLAFIDSKARMIFTGDELESQQVLMFDAVNAKPYDLKAKIEKHLENMHKIKKYDKNFDFICPAHNGAPISKLYIDDFVELDKKILEDKHTVGQLNHFYLSKEPYANKLVRVTYNRASFIYMIE</sequence>
<organism evidence="2 3">
    <name type="scientific">Caldicellulosiruptor hydrothermalis (strain DSM 18901 / VKM B-2411 / 108)</name>
    <dbReference type="NCBI Taxonomy" id="632292"/>
    <lineage>
        <taxon>Bacteria</taxon>
        <taxon>Bacillati</taxon>
        <taxon>Bacillota</taxon>
        <taxon>Bacillota incertae sedis</taxon>
        <taxon>Caldicellulosiruptorales</taxon>
        <taxon>Caldicellulosiruptoraceae</taxon>
        <taxon>Caldicellulosiruptor</taxon>
    </lineage>
</organism>
<protein>
    <submittedName>
        <fullName evidence="2">Zn-dependent hydrolase including glyoxylase-like protein</fullName>
    </submittedName>
</protein>
<dbReference type="Proteomes" id="UP000006890">
    <property type="component" value="Chromosome"/>
</dbReference>
<evidence type="ECO:0000313" key="2">
    <source>
        <dbReference type="EMBL" id="ADQ08043.1"/>
    </source>
</evidence>
<evidence type="ECO:0000259" key="1">
    <source>
        <dbReference type="SMART" id="SM00849"/>
    </source>
</evidence>
<keyword evidence="3" id="KW-1185">Reference proteome</keyword>
<dbReference type="InterPro" id="IPR036866">
    <property type="entry name" value="RibonucZ/Hydroxyglut_hydro"/>
</dbReference>
<dbReference type="AlphaFoldDB" id="E4Q8R9"/>
<dbReference type="PANTHER" id="PTHR42951:SF4">
    <property type="entry name" value="ACYL-COENZYME A THIOESTERASE MBLAC2"/>
    <property type="match status" value="1"/>
</dbReference>
<dbReference type="eggNOG" id="COG0491">
    <property type="taxonomic scope" value="Bacteria"/>
</dbReference>
<dbReference type="STRING" id="632292.Calhy_2343"/>